<accession>W4QTK2</accession>
<protein>
    <submittedName>
        <fullName evidence="1">Uncharacterized protein</fullName>
    </submittedName>
</protein>
<dbReference type="AlphaFoldDB" id="W4QTK2"/>
<dbReference type="STRING" id="1236973.JCM9157_2595"/>
<reference evidence="1 2" key="1">
    <citation type="journal article" date="2014" name="Genome Announc.">
        <title>Draft Genome Sequences of Three Alkaliphilic Bacillus Strains, Bacillus wakoensis JCM 9140T, Bacillus akibai JCM 9157T, and Bacillus hemicellulosilyticus JCM 9152T.</title>
        <authorList>
            <person name="Yuki M."/>
            <person name="Oshima K."/>
            <person name="Suda W."/>
            <person name="Oshida Y."/>
            <person name="Kitamura K."/>
            <person name="Iida T."/>
            <person name="Hattori M."/>
            <person name="Ohkuma M."/>
        </authorList>
    </citation>
    <scope>NUCLEOTIDE SEQUENCE [LARGE SCALE GENOMIC DNA]</scope>
    <source>
        <strain evidence="1 2">JCM 9157</strain>
    </source>
</reference>
<comment type="caution">
    <text evidence="1">The sequence shown here is derived from an EMBL/GenBank/DDBJ whole genome shotgun (WGS) entry which is preliminary data.</text>
</comment>
<dbReference type="Proteomes" id="UP000018896">
    <property type="component" value="Unassembled WGS sequence"/>
</dbReference>
<proteinExistence type="predicted"/>
<gene>
    <name evidence="1" type="ORF">JCM9157_2595</name>
</gene>
<keyword evidence="2" id="KW-1185">Reference proteome</keyword>
<evidence type="ECO:0000313" key="1">
    <source>
        <dbReference type="EMBL" id="GAE35485.1"/>
    </source>
</evidence>
<dbReference type="EMBL" id="BAUV01000019">
    <property type="protein sequence ID" value="GAE35485.1"/>
    <property type="molecule type" value="Genomic_DNA"/>
</dbReference>
<name>W4QTK2_HALA3</name>
<evidence type="ECO:0000313" key="2">
    <source>
        <dbReference type="Proteomes" id="UP000018896"/>
    </source>
</evidence>
<organism evidence="1 2">
    <name type="scientific">Halalkalibacter akibai (strain ATCC 43226 / DSM 21942 / CIP 109018 / JCM 9157 / 1139)</name>
    <name type="common">Bacillus akibai</name>
    <dbReference type="NCBI Taxonomy" id="1236973"/>
    <lineage>
        <taxon>Bacteria</taxon>
        <taxon>Bacillati</taxon>
        <taxon>Bacillota</taxon>
        <taxon>Bacilli</taxon>
        <taxon>Bacillales</taxon>
        <taxon>Bacillaceae</taxon>
        <taxon>Halalkalibacter</taxon>
    </lineage>
</organism>
<dbReference type="RefSeq" id="WP_052013105.1">
    <property type="nucleotide sequence ID" value="NZ_BAZQ01000019.1"/>
</dbReference>
<sequence length="64" mass="7755">MAWPNINHSFTDSRDWFHHKDQKVYLFYKPVDLPPTIDITVENYRKIQKIHLAILTYKNAKQLL</sequence>